<evidence type="ECO:0000313" key="2">
    <source>
        <dbReference type="EMBL" id="KAI1857165.1"/>
    </source>
</evidence>
<feature type="domain" description="2EXR" evidence="1">
    <location>
        <begin position="2"/>
        <end position="124"/>
    </location>
</feature>
<organism evidence="2 3">
    <name type="scientific">Neoarthrinium moseri</name>
    <dbReference type="NCBI Taxonomy" id="1658444"/>
    <lineage>
        <taxon>Eukaryota</taxon>
        <taxon>Fungi</taxon>
        <taxon>Dikarya</taxon>
        <taxon>Ascomycota</taxon>
        <taxon>Pezizomycotina</taxon>
        <taxon>Sordariomycetes</taxon>
        <taxon>Xylariomycetidae</taxon>
        <taxon>Amphisphaeriales</taxon>
        <taxon>Apiosporaceae</taxon>
        <taxon>Neoarthrinium</taxon>
    </lineage>
</organism>
<evidence type="ECO:0000259" key="1">
    <source>
        <dbReference type="Pfam" id="PF20150"/>
    </source>
</evidence>
<name>A0A9P9WCP7_9PEZI</name>
<dbReference type="EMBL" id="JAFIMR010000041">
    <property type="protein sequence ID" value="KAI1857165.1"/>
    <property type="molecule type" value="Genomic_DNA"/>
</dbReference>
<dbReference type="InterPro" id="IPR045518">
    <property type="entry name" value="2EXR"/>
</dbReference>
<reference evidence="2" key="1">
    <citation type="submission" date="2021-03" db="EMBL/GenBank/DDBJ databases">
        <title>Revisited historic fungal species revealed as producer of novel bioactive compounds through whole genome sequencing and comparative genomics.</title>
        <authorList>
            <person name="Vignolle G.A."/>
            <person name="Hochenegger N."/>
            <person name="Mach R.L."/>
            <person name="Mach-Aigner A.R."/>
            <person name="Javad Rahimi M."/>
            <person name="Salim K.A."/>
            <person name="Chan C.M."/>
            <person name="Lim L.B.L."/>
            <person name="Cai F."/>
            <person name="Druzhinina I.S."/>
            <person name="U'Ren J.M."/>
            <person name="Derntl C."/>
        </authorList>
    </citation>
    <scope>NUCLEOTIDE SEQUENCE</scope>
    <source>
        <strain evidence="2">TUCIM 5799</strain>
    </source>
</reference>
<gene>
    <name evidence="2" type="ORF">JX265_011366</name>
</gene>
<dbReference type="Pfam" id="PF20150">
    <property type="entry name" value="2EXR"/>
    <property type="match status" value="1"/>
</dbReference>
<dbReference type="AlphaFoldDB" id="A0A9P9WCP7"/>
<comment type="caution">
    <text evidence="2">The sequence shown here is derived from an EMBL/GenBank/DDBJ whole genome shotgun (WGS) entry which is preliminary data.</text>
</comment>
<accession>A0A9P9WCP7</accession>
<keyword evidence="3" id="KW-1185">Reference proteome</keyword>
<protein>
    <recommendedName>
        <fullName evidence="1">2EXR domain-containing protein</fullName>
    </recommendedName>
</protein>
<proteinExistence type="predicted"/>
<evidence type="ECO:0000313" key="3">
    <source>
        <dbReference type="Proteomes" id="UP000829685"/>
    </source>
</evidence>
<dbReference type="PANTHER" id="PTHR35910:SF1">
    <property type="entry name" value="2EXR DOMAIN-CONTAINING PROTEIN"/>
    <property type="match status" value="1"/>
</dbReference>
<dbReference type="PANTHER" id="PTHR35910">
    <property type="entry name" value="2EXR DOMAIN-CONTAINING PROTEIN"/>
    <property type="match status" value="1"/>
</dbReference>
<sequence>MFSRFTLLPAELRLHIWICSLEKHRLLEVWLDPPTDPGKAPPYSTTNALNKLISGGSYTATVQAVHLNSKLLRVNRESRKAALSFYRVHIPCYLQAFREIPRGLQGKPAKRAKEPLYFNPEYDFMQLRTRGPAEFTFVDFIHDLKAYDPQNVGLLNLALAVNGMNAGLHMLVNISQPSAKAAFVKTLSQLQEIIWVAQSYCGRAIMGPLEDFHGVGVQFNHSMPIKAITPSFDLLRHDPRSVESDLKYVLTGTIDPRQMRVDWQELLTKWDIRQAQPPRERVLFAYRVPSYSQQVYDIKTAESFLRAEEENWLRSQQQFHQMILKLAGKVPVEGPEELAQAVRPAVGFWLFPAEALGALEGDVGRVKKVFDMTGYWPELALSKIS</sequence>
<dbReference type="Proteomes" id="UP000829685">
    <property type="component" value="Unassembled WGS sequence"/>
</dbReference>